<gene>
    <name evidence="2" type="ORF">Tco_1070730</name>
</gene>
<name>A0ABQ5HM97_9ASTR</name>
<keyword evidence="3" id="KW-1185">Reference proteome</keyword>
<feature type="region of interest" description="Disordered" evidence="1">
    <location>
        <begin position="1"/>
        <end position="21"/>
    </location>
</feature>
<sequence length="69" mass="7570">MASAENNSSGPVPNVSMTPRSSMFKRRLITADQASVLMAMTSDHNRSELRIQDHSNEQTSSKLVPKVVP</sequence>
<reference evidence="2" key="2">
    <citation type="submission" date="2022-01" db="EMBL/GenBank/DDBJ databases">
        <authorList>
            <person name="Yamashiro T."/>
            <person name="Shiraishi A."/>
            <person name="Satake H."/>
            <person name="Nakayama K."/>
        </authorList>
    </citation>
    <scope>NUCLEOTIDE SEQUENCE</scope>
</reference>
<dbReference type="Proteomes" id="UP001151760">
    <property type="component" value="Unassembled WGS sequence"/>
</dbReference>
<protein>
    <submittedName>
        <fullName evidence="2">Uncharacterized protein</fullName>
    </submittedName>
</protein>
<evidence type="ECO:0000313" key="2">
    <source>
        <dbReference type="EMBL" id="GJT89013.1"/>
    </source>
</evidence>
<feature type="compositionally biased region" description="Basic and acidic residues" evidence="1">
    <location>
        <begin position="43"/>
        <end position="56"/>
    </location>
</feature>
<dbReference type="EMBL" id="BQNB010019784">
    <property type="protein sequence ID" value="GJT89013.1"/>
    <property type="molecule type" value="Genomic_DNA"/>
</dbReference>
<comment type="caution">
    <text evidence="2">The sequence shown here is derived from an EMBL/GenBank/DDBJ whole genome shotgun (WGS) entry which is preliminary data.</text>
</comment>
<evidence type="ECO:0000313" key="3">
    <source>
        <dbReference type="Proteomes" id="UP001151760"/>
    </source>
</evidence>
<organism evidence="2 3">
    <name type="scientific">Tanacetum coccineum</name>
    <dbReference type="NCBI Taxonomy" id="301880"/>
    <lineage>
        <taxon>Eukaryota</taxon>
        <taxon>Viridiplantae</taxon>
        <taxon>Streptophyta</taxon>
        <taxon>Embryophyta</taxon>
        <taxon>Tracheophyta</taxon>
        <taxon>Spermatophyta</taxon>
        <taxon>Magnoliopsida</taxon>
        <taxon>eudicotyledons</taxon>
        <taxon>Gunneridae</taxon>
        <taxon>Pentapetalae</taxon>
        <taxon>asterids</taxon>
        <taxon>campanulids</taxon>
        <taxon>Asterales</taxon>
        <taxon>Asteraceae</taxon>
        <taxon>Asteroideae</taxon>
        <taxon>Anthemideae</taxon>
        <taxon>Anthemidinae</taxon>
        <taxon>Tanacetum</taxon>
    </lineage>
</organism>
<accession>A0ABQ5HM97</accession>
<evidence type="ECO:0000256" key="1">
    <source>
        <dbReference type="SAM" id="MobiDB-lite"/>
    </source>
</evidence>
<feature type="region of interest" description="Disordered" evidence="1">
    <location>
        <begin position="40"/>
        <end position="69"/>
    </location>
</feature>
<reference evidence="2" key="1">
    <citation type="journal article" date="2022" name="Int. J. Mol. Sci.">
        <title>Draft Genome of Tanacetum Coccineum: Genomic Comparison of Closely Related Tanacetum-Family Plants.</title>
        <authorList>
            <person name="Yamashiro T."/>
            <person name="Shiraishi A."/>
            <person name="Nakayama K."/>
            <person name="Satake H."/>
        </authorList>
    </citation>
    <scope>NUCLEOTIDE SEQUENCE</scope>
</reference>
<proteinExistence type="predicted"/>